<feature type="transmembrane region" description="Helical" evidence="1">
    <location>
        <begin position="6"/>
        <end position="26"/>
    </location>
</feature>
<accession>A0AAD8F1G8</accession>
<keyword evidence="1" id="KW-0472">Membrane</keyword>
<gene>
    <name evidence="2" type="ORF">Bpfe_022835</name>
</gene>
<keyword evidence="3" id="KW-1185">Reference proteome</keyword>
<protein>
    <submittedName>
        <fullName evidence="2">Uncharacterized protein</fullName>
    </submittedName>
</protein>
<sequence>VKIFRGFSAQDVTFSVGLLFFLSWIIFERKSSPDTMEYLMVFAFLIVAELTAVTSWQQEWQPNYVSRTP</sequence>
<evidence type="ECO:0000256" key="1">
    <source>
        <dbReference type="SAM" id="Phobius"/>
    </source>
</evidence>
<organism evidence="2 3">
    <name type="scientific">Biomphalaria pfeifferi</name>
    <name type="common">Bloodfluke planorb</name>
    <name type="synonym">Freshwater snail</name>
    <dbReference type="NCBI Taxonomy" id="112525"/>
    <lineage>
        <taxon>Eukaryota</taxon>
        <taxon>Metazoa</taxon>
        <taxon>Spiralia</taxon>
        <taxon>Lophotrochozoa</taxon>
        <taxon>Mollusca</taxon>
        <taxon>Gastropoda</taxon>
        <taxon>Heterobranchia</taxon>
        <taxon>Euthyneura</taxon>
        <taxon>Panpulmonata</taxon>
        <taxon>Hygrophila</taxon>
        <taxon>Lymnaeoidea</taxon>
        <taxon>Planorbidae</taxon>
        <taxon>Biomphalaria</taxon>
    </lineage>
</organism>
<evidence type="ECO:0000313" key="2">
    <source>
        <dbReference type="EMBL" id="KAK0047795.1"/>
    </source>
</evidence>
<comment type="caution">
    <text evidence="2">The sequence shown here is derived from an EMBL/GenBank/DDBJ whole genome shotgun (WGS) entry which is preliminary data.</text>
</comment>
<dbReference type="Proteomes" id="UP001233172">
    <property type="component" value="Unassembled WGS sequence"/>
</dbReference>
<reference evidence="2" key="2">
    <citation type="submission" date="2023-04" db="EMBL/GenBank/DDBJ databases">
        <authorList>
            <person name="Bu L."/>
            <person name="Lu L."/>
            <person name="Laidemitt M.R."/>
            <person name="Zhang S.M."/>
            <person name="Mutuku M."/>
            <person name="Mkoji G."/>
            <person name="Steinauer M."/>
            <person name="Loker E.S."/>
        </authorList>
    </citation>
    <scope>NUCLEOTIDE SEQUENCE</scope>
    <source>
        <strain evidence="2">KasaAsao</strain>
        <tissue evidence="2">Whole Snail</tissue>
    </source>
</reference>
<proteinExistence type="predicted"/>
<dbReference type="AlphaFoldDB" id="A0AAD8F1G8"/>
<feature type="non-terminal residue" evidence="2">
    <location>
        <position position="1"/>
    </location>
</feature>
<name>A0AAD8F1G8_BIOPF</name>
<reference evidence="2" key="1">
    <citation type="journal article" date="2023" name="PLoS Negl. Trop. Dis.">
        <title>A genome sequence for Biomphalaria pfeifferi, the major vector snail for the human-infecting parasite Schistosoma mansoni.</title>
        <authorList>
            <person name="Bu L."/>
            <person name="Lu L."/>
            <person name="Laidemitt M.R."/>
            <person name="Zhang S.M."/>
            <person name="Mutuku M."/>
            <person name="Mkoji G."/>
            <person name="Steinauer M."/>
            <person name="Loker E.S."/>
        </authorList>
    </citation>
    <scope>NUCLEOTIDE SEQUENCE</scope>
    <source>
        <strain evidence="2">KasaAsao</strain>
    </source>
</reference>
<evidence type="ECO:0000313" key="3">
    <source>
        <dbReference type="Proteomes" id="UP001233172"/>
    </source>
</evidence>
<feature type="non-terminal residue" evidence="2">
    <location>
        <position position="69"/>
    </location>
</feature>
<feature type="transmembrane region" description="Helical" evidence="1">
    <location>
        <begin position="38"/>
        <end position="56"/>
    </location>
</feature>
<keyword evidence="1" id="KW-0812">Transmembrane</keyword>
<keyword evidence="1" id="KW-1133">Transmembrane helix</keyword>
<dbReference type="EMBL" id="JASAOG010000146">
    <property type="protein sequence ID" value="KAK0047795.1"/>
    <property type="molecule type" value="Genomic_DNA"/>
</dbReference>